<dbReference type="SMART" id="SM00363">
    <property type="entry name" value="S4"/>
    <property type="match status" value="1"/>
</dbReference>
<evidence type="ECO:0000259" key="8">
    <source>
        <dbReference type="SMART" id="SM00363"/>
    </source>
</evidence>
<dbReference type="Pfam" id="PF00849">
    <property type="entry name" value="PseudoU_synth_2"/>
    <property type="match status" value="1"/>
</dbReference>
<sequence>MTDNTDRIEELDDPDLNTENSEEGALFEHHRFVADGGQGHLRIDKFLVNRIENASRNKIQDAALAGCILVNERPVKSNYKVKPNDVISVVMAYPPREIEIIPEDIPLNIVFEDDHLIVINKTPGMVVHPGYGNYTGTLVNALAWHFKDQPWFNSDDPRPGLVHRIDKDTSGLLVIAKTETAKMKLALQFFEKTSTRTYQAIVWGTPNPEEGTITGHIGRSLKDRKQMTVFPDGEYGKPAVTHYSTLERLGYVTWVECRLETGRTHQIRAHFKHLGHPLFNDERYGGNQILKGTTFTKYKQFVDNCFKLLPRQALHAKTLGFVHPATEKYMEFNSDLPKDMVLAIDKWRSYIAGREVETSM</sequence>
<dbReference type="STRING" id="1236989.JCM15548_294"/>
<dbReference type="InterPro" id="IPR006224">
    <property type="entry name" value="PsdUridine_synth_RluA-like_CS"/>
</dbReference>
<gene>
    <name evidence="9" type="ORF">JCM15548_294</name>
</gene>
<keyword evidence="10" id="KW-1185">Reference proteome</keyword>
<evidence type="ECO:0000313" key="10">
    <source>
        <dbReference type="Proteomes" id="UP000032900"/>
    </source>
</evidence>
<evidence type="ECO:0000256" key="4">
    <source>
        <dbReference type="PIRSR" id="PIRSR606225-1"/>
    </source>
</evidence>
<reference evidence="9 10" key="1">
    <citation type="journal article" date="2015" name="Microbes Environ.">
        <title>Distribution and evolution of nitrogen fixation genes in the phylum bacteroidetes.</title>
        <authorList>
            <person name="Inoue J."/>
            <person name="Oshima K."/>
            <person name="Suda W."/>
            <person name="Sakamoto M."/>
            <person name="Iino T."/>
            <person name="Noda S."/>
            <person name="Hongoh Y."/>
            <person name="Hattori M."/>
            <person name="Ohkuma M."/>
        </authorList>
    </citation>
    <scope>NUCLEOTIDE SEQUENCE [LARGE SCALE GENOMIC DNA]</scope>
    <source>
        <strain evidence="9">JCM 15548</strain>
    </source>
</reference>
<dbReference type="CDD" id="cd00165">
    <property type="entry name" value="S4"/>
    <property type="match status" value="1"/>
</dbReference>
<dbReference type="GO" id="GO:0003723">
    <property type="term" value="F:RNA binding"/>
    <property type="evidence" value="ECO:0007669"/>
    <property type="project" value="UniProtKB-KW"/>
</dbReference>
<comment type="caution">
    <text evidence="9">The sequence shown here is derived from an EMBL/GenBank/DDBJ whole genome shotgun (WGS) entry which is preliminary data.</text>
</comment>
<dbReference type="FunFam" id="3.30.2350.10:FF:000006">
    <property type="entry name" value="Pseudouridine synthase"/>
    <property type="match status" value="1"/>
</dbReference>
<dbReference type="PANTHER" id="PTHR21600:SF44">
    <property type="entry name" value="RIBOSOMAL LARGE SUBUNIT PSEUDOURIDINE SYNTHASE D"/>
    <property type="match status" value="1"/>
</dbReference>
<evidence type="ECO:0000256" key="1">
    <source>
        <dbReference type="ARBA" id="ARBA00010876"/>
    </source>
</evidence>
<feature type="domain" description="RNA-binding S4" evidence="8">
    <location>
        <begin position="41"/>
        <end position="106"/>
    </location>
</feature>
<dbReference type="InterPro" id="IPR002942">
    <property type="entry name" value="S4_RNA-bd"/>
</dbReference>
<comment type="catalytic activity">
    <reaction evidence="6">
        <text>a uridine in RNA = a pseudouridine in RNA</text>
        <dbReference type="Rhea" id="RHEA:48348"/>
        <dbReference type="Rhea" id="RHEA-COMP:12068"/>
        <dbReference type="Rhea" id="RHEA-COMP:12069"/>
        <dbReference type="ChEBI" id="CHEBI:65314"/>
        <dbReference type="ChEBI" id="CHEBI:65315"/>
    </reaction>
</comment>
<dbReference type="PROSITE" id="PS01129">
    <property type="entry name" value="PSI_RLU"/>
    <property type="match status" value="1"/>
</dbReference>
<dbReference type="RefSeq" id="WP_062122075.1">
    <property type="nucleotide sequence ID" value="NZ_BAZW01000001.1"/>
</dbReference>
<dbReference type="GO" id="GO:0120159">
    <property type="term" value="F:rRNA pseudouridine synthase activity"/>
    <property type="evidence" value="ECO:0007669"/>
    <property type="project" value="UniProtKB-ARBA"/>
</dbReference>
<evidence type="ECO:0000256" key="2">
    <source>
        <dbReference type="ARBA" id="ARBA00022884"/>
    </source>
</evidence>
<dbReference type="InterPro" id="IPR006145">
    <property type="entry name" value="PsdUridine_synth_RsuA/RluA"/>
</dbReference>
<dbReference type="InterPro" id="IPR006225">
    <property type="entry name" value="PsdUridine_synth_RluC/D"/>
</dbReference>
<dbReference type="PROSITE" id="PS50889">
    <property type="entry name" value="S4"/>
    <property type="match status" value="1"/>
</dbReference>
<feature type="region of interest" description="Disordered" evidence="7">
    <location>
        <begin position="1"/>
        <end position="20"/>
    </location>
</feature>
<dbReference type="InterPro" id="IPR050188">
    <property type="entry name" value="RluA_PseudoU_synthase"/>
</dbReference>
<evidence type="ECO:0000256" key="3">
    <source>
        <dbReference type="ARBA" id="ARBA00023235"/>
    </source>
</evidence>
<comment type="function">
    <text evidence="6">Responsible for synthesis of pseudouridine from uracil.</text>
</comment>
<dbReference type="InterPro" id="IPR036986">
    <property type="entry name" value="S4_RNA-bd_sf"/>
</dbReference>
<evidence type="ECO:0000256" key="6">
    <source>
        <dbReference type="RuleBase" id="RU362028"/>
    </source>
</evidence>
<dbReference type="CDD" id="cd02869">
    <property type="entry name" value="PseudoU_synth_RluA_like"/>
    <property type="match status" value="1"/>
</dbReference>
<dbReference type="Gene3D" id="3.10.290.10">
    <property type="entry name" value="RNA-binding S4 domain"/>
    <property type="match status" value="1"/>
</dbReference>
<dbReference type="GO" id="GO:0000455">
    <property type="term" value="P:enzyme-directed rRNA pseudouridine synthesis"/>
    <property type="evidence" value="ECO:0007669"/>
    <property type="project" value="UniProtKB-ARBA"/>
</dbReference>
<dbReference type="EMBL" id="BAZW01000001">
    <property type="protein sequence ID" value="GAO28228.1"/>
    <property type="molecule type" value="Genomic_DNA"/>
</dbReference>
<keyword evidence="3 6" id="KW-0413">Isomerase</keyword>
<dbReference type="AlphaFoldDB" id="A0A0E9LSG0"/>
<comment type="similarity">
    <text evidence="1 6">Belongs to the pseudouridine synthase RluA family.</text>
</comment>
<protein>
    <recommendedName>
        <fullName evidence="6">Pseudouridine synthase</fullName>
        <ecNumber evidence="6">5.4.99.-</ecNumber>
    </recommendedName>
</protein>
<dbReference type="EC" id="5.4.99.-" evidence="6"/>
<dbReference type="InterPro" id="IPR020103">
    <property type="entry name" value="PsdUridine_synth_cat_dom_sf"/>
</dbReference>
<dbReference type="PANTHER" id="PTHR21600">
    <property type="entry name" value="MITOCHONDRIAL RNA PSEUDOURIDINE SYNTHASE"/>
    <property type="match status" value="1"/>
</dbReference>
<organism evidence="9 10">
    <name type="scientific">Geofilum rubicundum JCM 15548</name>
    <dbReference type="NCBI Taxonomy" id="1236989"/>
    <lineage>
        <taxon>Bacteria</taxon>
        <taxon>Pseudomonadati</taxon>
        <taxon>Bacteroidota</taxon>
        <taxon>Bacteroidia</taxon>
        <taxon>Marinilabiliales</taxon>
        <taxon>Marinilabiliaceae</taxon>
        <taxon>Geofilum</taxon>
    </lineage>
</organism>
<accession>A0A0E9LSG0</accession>
<feature type="active site" evidence="4">
    <location>
        <position position="166"/>
    </location>
</feature>
<dbReference type="SUPFAM" id="SSF55120">
    <property type="entry name" value="Pseudouridine synthase"/>
    <property type="match status" value="1"/>
</dbReference>
<evidence type="ECO:0000256" key="7">
    <source>
        <dbReference type="SAM" id="MobiDB-lite"/>
    </source>
</evidence>
<dbReference type="Proteomes" id="UP000032900">
    <property type="component" value="Unassembled WGS sequence"/>
</dbReference>
<keyword evidence="2 5" id="KW-0694">RNA-binding</keyword>
<evidence type="ECO:0000256" key="5">
    <source>
        <dbReference type="PROSITE-ProRule" id="PRU00182"/>
    </source>
</evidence>
<proteinExistence type="inferred from homology"/>
<dbReference type="Gene3D" id="3.30.2350.10">
    <property type="entry name" value="Pseudouridine synthase"/>
    <property type="match status" value="1"/>
</dbReference>
<dbReference type="NCBIfam" id="TIGR00005">
    <property type="entry name" value="rluA_subfam"/>
    <property type="match status" value="1"/>
</dbReference>
<name>A0A0E9LSG0_9BACT</name>
<evidence type="ECO:0000313" key="9">
    <source>
        <dbReference type="EMBL" id="GAO28228.1"/>
    </source>
</evidence>
<dbReference type="Pfam" id="PF01479">
    <property type="entry name" value="S4"/>
    <property type="match status" value="1"/>
</dbReference>
<feature type="compositionally biased region" description="Acidic residues" evidence="7">
    <location>
        <begin position="9"/>
        <end position="20"/>
    </location>
</feature>
<dbReference type="SUPFAM" id="SSF55174">
    <property type="entry name" value="Alpha-L RNA-binding motif"/>
    <property type="match status" value="1"/>
</dbReference>
<dbReference type="OrthoDB" id="9807829at2"/>